<comment type="similarity">
    <text evidence="1">Belongs to the glycosyltransferase 2 family.</text>
</comment>
<dbReference type="SUPFAM" id="SSF53448">
    <property type="entry name" value="Nucleotide-diphospho-sugar transferases"/>
    <property type="match status" value="1"/>
</dbReference>
<dbReference type="Pfam" id="PF13641">
    <property type="entry name" value="Glyco_tranf_2_3"/>
    <property type="match status" value="1"/>
</dbReference>
<keyword evidence="4" id="KW-0472">Membrane</keyword>
<organism evidence="5 6">
    <name type="scientific">Fertoeibacter niger</name>
    <dbReference type="NCBI Taxonomy" id="2656921"/>
    <lineage>
        <taxon>Bacteria</taxon>
        <taxon>Pseudomonadati</taxon>
        <taxon>Pseudomonadota</taxon>
        <taxon>Alphaproteobacteria</taxon>
        <taxon>Rhodobacterales</taxon>
        <taxon>Paracoccaceae</taxon>
        <taxon>Fertoeibacter</taxon>
    </lineage>
</organism>
<dbReference type="RefSeq" id="WP_152825377.1">
    <property type="nucleotide sequence ID" value="NZ_WHUT02000006.1"/>
</dbReference>
<dbReference type="CDD" id="cd04186">
    <property type="entry name" value="GT_2_like_c"/>
    <property type="match status" value="1"/>
</dbReference>
<proteinExistence type="inferred from homology"/>
<comment type="caution">
    <text evidence="5">The sequence shown here is derived from an EMBL/GenBank/DDBJ whole genome shotgun (WGS) entry which is preliminary data.</text>
</comment>
<keyword evidence="4" id="KW-0812">Transmembrane</keyword>
<accession>A0A8X8KR92</accession>
<name>A0A8X8KR92_9RHOB</name>
<evidence type="ECO:0000313" key="6">
    <source>
        <dbReference type="Proteomes" id="UP000484076"/>
    </source>
</evidence>
<dbReference type="InterPro" id="IPR029044">
    <property type="entry name" value="Nucleotide-diphossugar_trans"/>
</dbReference>
<dbReference type="Proteomes" id="UP000484076">
    <property type="component" value="Unassembled WGS sequence"/>
</dbReference>
<keyword evidence="4" id="KW-1133">Transmembrane helix</keyword>
<evidence type="ECO:0000256" key="4">
    <source>
        <dbReference type="SAM" id="Phobius"/>
    </source>
</evidence>
<dbReference type="PANTHER" id="PTHR43179:SF12">
    <property type="entry name" value="GALACTOFURANOSYLTRANSFERASE GLFT2"/>
    <property type="match status" value="1"/>
</dbReference>
<keyword evidence="2" id="KW-0328">Glycosyltransferase</keyword>
<evidence type="ECO:0000256" key="1">
    <source>
        <dbReference type="ARBA" id="ARBA00006739"/>
    </source>
</evidence>
<protein>
    <submittedName>
        <fullName evidence="5">Glycosyltransferase family 2 protein</fullName>
    </submittedName>
</protein>
<keyword evidence="3" id="KW-0808">Transferase</keyword>
<feature type="transmembrane region" description="Helical" evidence="4">
    <location>
        <begin position="270"/>
        <end position="288"/>
    </location>
</feature>
<dbReference type="PANTHER" id="PTHR43179">
    <property type="entry name" value="RHAMNOSYLTRANSFERASE WBBL"/>
    <property type="match status" value="1"/>
</dbReference>
<keyword evidence="6" id="KW-1185">Reference proteome</keyword>
<evidence type="ECO:0000313" key="5">
    <source>
        <dbReference type="EMBL" id="NUB44947.1"/>
    </source>
</evidence>
<dbReference type="Gene3D" id="3.90.550.10">
    <property type="entry name" value="Spore Coat Polysaccharide Biosynthesis Protein SpsA, Chain A"/>
    <property type="match status" value="1"/>
</dbReference>
<evidence type="ECO:0000256" key="2">
    <source>
        <dbReference type="ARBA" id="ARBA00022676"/>
    </source>
</evidence>
<reference evidence="5" key="1">
    <citation type="submission" date="2020-05" db="EMBL/GenBank/DDBJ databases">
        <title>Fertoebacter nigrum gen. nov., sp. nov., a new member of the family Rhodobacteraceae.</title>
        <authorList>
            <person name="Szuroczki S."/>
            <person name="Abbaszade G."/>
            <person name="Buni D."/>
            <person name="Schumann P."/>
            <person name="Toth E."/>
        </authorList>
    </citation>
    <scope>NUCLEOTIDE SEQUENCE</scope>
    <source>
        <strain evidence="5">RG-N-1a</strain>
    </source>
</reference>
<sequence length="333" mass="36823">MPAPTLLTVVLNWRTPDMTLRAVEAALREMQGMAGALTVVDNASGDGSFEAISRAVAERGWDSAPVPVRVIQSERNGGFGAGNNVGIRAGLPGGARPDYVYILNSDAFPDPGSIRALLEHLQTHPATGFAGSYIHGDDGEPHRTAFRFPSVAGEFEAAIRFGPVSKLLKNHIVAQSIPETTVRVDWLAGASLMMRQDVLDRIGLFDETFFLYFEETDLCRRAALAGFPTDYVRESEVTHIGSVSTGMKQWRRMPAYWFDSRWHYFTKNHGLAYTIAATVALAVGGLLWRARLLVQKKDRGDAPYFLRDLIRHHTRRLFRRPAPPPVIAPQPGE</sequence>
<gene>
    <name evidence="5" type="ORF">GEU84_011165</name>
</gene>
<dbReference type="GO" id="GO:0016757">
    <property type="term" value="F:glycosyltransferase activity"/>
    <property type="evidence" value="ECO:0007669"/>
    <property type="project" value="UniProtKB-KW"/>
</dbReference>
<evidence type="ECO:0000256" key="3">
    <source>
        <dbReference type="ARBA" id="ARBA00022679"/>
    </source>
</evidence>
<dbReference type="AlphaFoldDB" id="A0A8X8KR92"/>
<dbReference type="EMBL" id="WHUT02000006">
    <property type="protein sequence ID" value="NUB44947.1"/>
    <property type="molecule type" value="Genomic_DNA"/>
</dbReference>